<keyword evidence="11" id="KW-0539">Nucleus</keyword>
<evidence type="ECO:0000259" key="13">
    <source>
        <dbReference type="Pfam" id="PF22528"/>
    </source>
</evidence>
<comment type="caution">
    <text evidence="14">The sequence shown here is derived from an EMBL/GenBank/DDBJ whole genome shotgun (WGS) entry which is preliminary data.</text>
</comment>
<protein>
    <recommendedName>
        <fullName evidence="3">type I protein arginine methyltransferase</fullName>
        <ecNumber evidence="3">2.1.1.319</ecNumber>
    </recommendedName>
</protein>
<evidence type="ECO:0000256" key="10">
    <source>
        <dbReference type="ARBA" id="ARBA00023163"/>
    </source>
</evidence>
<sequence>VTSFNKLLLSIKLGKNIEENVSCQFDERTEESSAVQYFQFYGYLSQQQNMMQDYIRTSTYQRAILDNSIDFAGKVVLDVGAGSGILSFFAAQAGARKVYAVEASSMAQHAKQPIVDNFDIRICLARPIKYTVNFLTANEEDLHEINIPLSFQMTTAAVVHGLAFWFDVSFNGTSSQVWLSTAPTQPLTHWYQVRCLFMKPLTVNLGTTIKGHAILNSNRKQSYDVEIFLQIDGTTISVKNILDLKNPYFRYPNQPMQVPPGQYHESPTEQYFNGLQNEQMTMNSGAIHSNTNMFSQNCNVNNNNNMNSSGDYDGNSLNNIVTTFPRDNSHHFTLPCASSNHSDKSTAFSSTTTFLCLRFNREFIISETAASSLTHLIIDACFLSDVPQVLSLCSNLHSLTIKVEQSRRRYPLLNIINCDQQLQRHSLSSIMCSYLTYFSIEINDLTFSDIKFILSTMPYLHHFRVEGLTYDIDFSKGDLWQKLFENETKKLKRFDITGLRIWLGNNADDDDDNLNLINQVTHSFGSNHKYWGKYWSVYQTHKLRPNHFNITLHAKAL</sequence>
<keyword evidence="6" id="KW-0808">Transferase</keyword>
<comment type="subcellular location">
    <subcellularLocation>
        <location evidence="2">Cytoplasm</location>
    </subcellularLocation>
    <subcellularLocation>
        <location evidence="1">Nucleus</location>
    </subcellularLocation>
</comment>
<keyword evidence="10" id="KW-0804">Transcription</keyword>
<keyword evidence="8" id="KW-0156">Chromatin regulator</keyword>
<evidence type="ECO:0000256" key="4">
    <source>
        <dbReference type="ARBA" id="ARBA00022490"/>
    </source>
</evidence>
<evidence type="ECO:0000256" key="12">
    <source>
        <dbReference type="ARBA" id="ARBA00049086"/>
    </source>
</evidence>
<keyword evidence="4" id="KW-0963">Cytoplasm</keyword>
<gene>
    <name evidence="14" type="ORF">GIL414_LOCUS2899</name>
</gene>
<evidence type="ECO:0000256" key="6">
    <source>
        <dbReference type="ARBA" id="ARBA00022679"/>
    </source>
</evidence>
<name>A0A8S2K0P6_9BILA</name>
<dbReference type="GO" id="GO:0005634">
    <property type="term" value="C:nucleus"/>
    <property type="evidence" value="ECO:0007669"/>
    <property type="project" value="UniProtKB-SubCell"/>
</dbReference>
<evidence type="ECO:0000256" key="1">
    <source>
        <dbReference type="ARBA" id="ARBA00004123"/>
    </source>
</evidence>
<evidence type="ECO:0000256" key="2">
    <source>
        <dbReference type="ARBA" id="ARBA00004496"/>
    </source>
</evidence>
<keyword evidence="7" id="KW-0949">S-adenosyl-L-methionine</keyword>
<evidence type="ECO:0000256" key="8">
    <source>
        <dbReference type="ARBA" id="ARBA00022853"/>
    </source>
</evidence>
<dbReference type="Pfam" id="PF22528">
    <property type="entry name" value="PRMT_C"/>
    <property type="match status" value="1"/>
</dbReference>
<comment type="catalytic activity">
    <reaction evidence="12">
        <text>L-arginyl-[protein] + 2 S-adenosyl-L-methionine = N(omega),N(omega)-dimethyl-L-arginyl-[protein] + 2 S-adenosyl-L-homocysteine + 2 H(+)</text>
        <dbReference type="Rhea" id="RHEA:48096"/>
        <dbReference type="Rhea" id="RHEA-COMP:10532"/>
        <dbReference type="Rhea" id="RHEA-COMP:11991"/>
        <dbReference type="ChEBI" id="CHEBI:15378"/>
        <dbReference type="ChEBI" id="CHEBI:29965"/>
        <dbReference type="ChEBI" id="CHEBI:57856"/>
        <dbReference type="ChEBI" id="CHEBI:59789"/>
        <dbReference type="ChEBI" id="CHEBI:61897"/>
        <dbReference type="EC" id="2.1.1.319"/>
    </reaction>
</comment>
<dbReference type="GO" id="GO:0035242">
    <property type="term" value="F:protein-arginine omega-N asymmetric methyltransferase activity"/>
    <property type="evidence" value="ECO:0007669"/>
    <property type="project" value="UniProtKB-EC"/>
</dbReference>
<reference evidence="14" key="1">
    <citation type="submission" date="2021-02" db="EMBL/GenBank/DDBJ databases">
        <authorList>
            <person name="Nowell W R."/>
        </authorList>
    </citation>
    <scope>NUCLEOTIDE SEQUENCE</scope>
</reference>
<dbReference type="EC" id="2.1.1.319" evidence="3"/>
<dbReference type="SUPFAM" id="SSF53335">
    <property type="entry name" value="S-adenosyl-L-methionine-dependent methyltransferases"/>
    <property type="match status" value="1"/>
</dbReference>
<organism evidence="14 15">
    <name type="scientific">Rotaria magnacalcarata</name>
    <dbReference type="NCBI Taxonomy" id="392030"/>
    <lineage>
        <taxon>Eukaryota</taxon>
        <taxon>Metazoa</taxon>
        <taxon>Spiralia</taxon>
        <taxon>Gnathifera</taxon>
        <taxon>Rotifera</taxon>
        <taxon>Eurotatoria</taxon>
        <taxon>Bdelloidea</taxon>
        <taxon>Philodinida</taxon>
        <taxon>Philodinidae</taxon>
        <taxon>Rotaria</taxon>
    </lineage>
</organism>
<dbReference type="Gene3D" id="2.70.160.11">
    <property type="entry name" value="Hnrnp arginine n-methyltransferase1"/>
    <property type="match status" value="1"/>
</dbReference>
<dbReference type="InterPro" id="IPR029063">
    <property type="entry name" value="SAM-dependent_MTases_sf"/>
</dbReference>
<evidence type="ECO:0000313" key="14">
    <source>
        <dbReference type="EMBL" id="CAF3832662.1"/>
    </source>
</evidence>
<dbReference type="AlphaFoldDB" id="A0A8S2K0P6"/>
<proteinExistence type="predicted"/>
<dbReference type="InterPro" id="IPR055135">
    <property type="entry name" value="PRMT_dom"/>
</dbReference>
<accession>A0A8S2K0P6</accession>
<evidence type="ECO:0000256" key="7">
    <source>
        <dbReference type="ARBA" id="ARBA00022691"/>
    </source>
</evidence>
<dbReference type="Proteomes" id="UP000681720">
    <property type="component" value="Unassembled WGS sequence"/>
</dbReference>
<dbReference type="GO" id="GO:0070611">
    <property type="term" value="F:histone H3R2 methyltransferase activity"/>
    <property type="evidence" value="ECO:0007669"/>
    <property type="project" value="TreeGrafter"/>
</dbReference>
<dbReference type="EMBL" id="CAJOBJ010000596">
    <property type="protein sequence ID" value="CAF3832662.1"/>
    <property type="molecule type" value="Genomic_DNA"/>
</dbReference>
<feature type="domain" description="Protein arginine N-methyltransferase" evidence="13">
    <location>
        <begin position="97"/>
        <end position="229"/>
    </location>
</feature>
<dbReference type="GO" id="GO:0032259">
    <property type="term" value="P:methylation"/>
    <property type="evidence" value="ECO:0007669"/>
    <property type="project" value="UniProtKB-KW"/>
</dbReference>
<evidence type="ECO:0000313" key="15">
    <source>
        <dbReference type="Proteomes" id="UP000681720"/>
    </source>
</evidence>
<feature type="non-terminal residue" evidence="14">
    <location>
        <position position="557"/>
    </location>
</feature>
<evidence type="ECO:0000256" key="5">
    <source>
        <dbReference type="ARBA" id="ARBA00022603"/>
    </source>
</evidence>
<dbReference type="GO" id="GO:0005737">
    <property type="term" value="C:cytoplasm"/>
    <property type="evidence" value="ECO:0007669"/>
    <property type="project" value="UniProtKB-SubCell"/>
</dbReference>
<dbReference type="CDD" id="cd02440">
    <property type="entry name" value="AdoMet_MTases"/>
    <property type="match status" value="1"/>
</dbReference>
<keyword evidence="5" id="KW-0489">Methyltransferase</keyword>
<dbReference type="PANTHER" id="PTHR11006">
    <property type="entry name" value="PROTEIN ARGININE N-METHYLTRANSFERASE"/>
    <property type="match status" value="1"/>
</dbReference>
<evidence type="ECO:0000256" key="11">
    <source>
        <dbReference type="ARBA" id="ARBA00023242"/>
    </source>
</evidence>
<keyword evidence="9" id="KW-0805">Transcription regulation</keyword>
<evidence type="ECO:0000256" key="3">
    <source>
        <dbReference type="ARBA" id="ARBA00011925"/>
    </source>
</evidence>
<dbReference type="InterPro" id="IPR025799">
    <property type="entry name" value="Arg_MeTrfase"/>
</dbReference>
<dbReference type="PANTHER" id="PTHR11006:SF10">
    <property type="entry name" value="HISTONE-ARGININE METHYLTRANSFERASE CARMER-RELATED"/>
    <property type="match status" value="1"/>
</dbReference>
<evidence type="ECO:0000256" key="9">
    <source>
        <dbReference type="ARBA" id="ARBA00023015"/>
    </source>
</evidence>